<dbReference type="Proteomes" id="UP000028933">
    <property type="component" value="Chromosome"/>
</dbReference>
<organism evidence="1 2">
    <name type="scientific">Elizabethkingia anophelis NUHP1</name>
    <dbReference type="NCBI Taxonomy" id="1338011"/>
    <lineage>
        <taxon>Bacteria</taxon>
        <taxon>Pseudomonadati</taxon>
        <taxon>Bacteroidota</taxon>
        <taxon>Flavobacteriia</taxon>
        <taxon>Flavobacteriales</taxon>
        <taxon>Weeksellaceae</taxon>
        <taxon>Elizabethkingia</taxon>
    </lineage>
</organism>
<dbReference type="KEGG" id="eao:BD94_2476"/>
<sequence>MRKLYILMFIIFGFFGTAQDLEAIAKEIKNEGIKLYRSEMASWYGTDVFLANYKNKENIGGYFSYINNNVPVCIFFSKENRVIGSVAFPANYNPKDSKLDLATRDFTDVERKYFDIRQKALQRIKTDTIFKAYQNTNLNLIPIIDESKNGQNKVYILTGTTQNNLVLFGNDYLITFNKDNDVEKTEKLHNSLIAMKTKDEKGGYMVSGVHSHILPDWLYITPTDICTLMLYQHIHNLESYITISKKYTSIWDCKNNNLAIMKTEDFDKMNKSK</sequence>
<proteinExistence type="predicted"/>
<evidence type="ECO:0000313" key="2">
    <source>
        <dbReference type="Proteomes" id="UP000028933"/>
    </source>
</evidence>
<protein>
    <submittedName>
        <fullName evidence="1">Uncharacterized protein</fullName>
    </submittedName>
</protein>
<reference evidence="1 2" key="1">
    <citation type="journal article" date="2013" name="Lancet">
        <title>First case of E anophelis outbreak in an intensive-care unit.</title>
        <authorList>
            <person name="Teo J."/>
            <person name="Tan S.Y."/>
            <person name="Tay M."/>
            <person name="Ding Y."/>
            <person name="Kjelleberg S."/>
            <person name="Givskov M."/>
            <person name="Lin R.T."/>
            <person name="Yang L."/>
        </authorList>
    </citation>
    <scope>NUCLEOTIDE SEQUENCE [LARGE SCALE GENOMIC DNA]</scope>
    <source>
        <strain evidence="1 2">NUHP1</strain>
    </source>
</reference>
<gene>
    <name evidence="1" type="ORF">BD94_2476</name>
</gene>
<dbReference type="EMBL" id="CP007547">
    <property type="protein sequence ID" value="AIL46251.1"/>
    <property type="molecule type" value="Genomic_DNA"/>
</dbReference>
<dbReference type="HOGENOM" id="CLU_086348_0_0_10"/>
<dbReference type="AlphaFoldDB" id="A0A077EF15"/>
<name>A0A077EF15_9FLAO</name>
<dbReference type="RefSeq" id="WP_024565575.1">
    <property type="nucleotide sequence ID" value="NZ_CP007547.1"/>
</dbReference>
<evidence type="ECO:0000313" key="1">
    <source>
        <dbReference type="EMBL" id="AIL46251.1"/>
    </source>
</evidence>
<accession>A0A077EF15</accession>
<dbReference type="eggNOG" id="ENOG502ZBRK">
    <property type="taxonomic scope" value="Bacteria"/>
</dbReference>